<dbReference type="EMBL" id="BMNR01000002">
    <property type="protein sequence ID" value="GGK19670.1"/>
    <property type="molecule type" value="Genomic_DNA"/>
</dbReference>
<dbReference type="SUPFAM" id="SSF55961">
    <property type="entry name" value="Bet v1-like"/>
    <property type="match status" value="1"/>
</dbReference>
<dbReference type="Gene3D" id="3.30.530.20">
    <property type="match status" value="1"/>
</dbReference>
<gene>
    <name evidence="1" type="ORF">GCM10007962_12160</name>
</gene>
<proteinExistence type="predicted"/>
<dbReference type="RefSeq" id="WP_229669470.1">
    <property type="nucleotide sequence ID" value="NZ_BMNR01000002.1"/>
</dbReference>
<comment type="caution">
    <text evidence="1">The sequence shown here is derived from an EMBL/GenBank/DDBJ whole genome shotgun (WGS) entry which is preliminary data.</text>
</comment>
<dbReference type="Proteomes" id="UP000612329">
    <property type="component" value="Unassembled WGS sequence"/>
</dbReference>
<dbReference type="AlphaFoldDB" id="A0A8J3BQ24"/>
<evidence type="ECO:0000313" key="1">
    <source>
        <dbReference type="EMBL" id="GGK19670.1"/>
    </source>
</evidence>
<reference evidence="1" key="1">
    <citation type="journal article" date="2014" name="Int. J. Syst. Evol. Microbiol.">
        <title>Complete genome sequence of Corynebacterium casei LMG S-19264T (=DSM 44701T), isolated from a smear-ripened cheese.</title>
        <authorList>
            <consortium name="US DOE Joint Genome Institute (JGI-PGF)"/>
            <person name="Walter F."/>
            <person name="Albersmeier A."/>
            <person name="Kalinowski J."/>
            <person name="Ruckert C."/>
        </authorList>
    </citation>
    <scope>NUCLEOTIDE SEQUENCE</scope>
    <source>
        <strain evidence="1">JCM 12862</strain>
    </source>
</reference>
<name>A0A8J3BQ24_9FLAO</name>
<protein>
    <submittedName>
        <fullName evidence="1">Polyketide cyclase</fullName>
    </submittedName>
</protein>
<accession>A0A8J3BQ24</accession>
<evidence type="ECO:0000313" key="2">
    <source>
        <dbReference type="Proteomes" id="UP000612329"/>
    </source>
</evidence>
<dbReference type="CDD" id="cd07818">
    <property type="entry name" value="SRPBCC_1"/>
    <property type="match status" value="1"/>
</dbReference>
<organism evidence="1 2">
    <name type="scientific">Yeosuana aromativorans</name>
    <dbReference type="NCBI Taxonomy" id="288019"/>
    <lineage>
        <taxon>Bacteria</taxon>
        <taxon>Pseudomonadati</taxon>
        <taxon>Bacteroidota</taxon>
        <taxon>Flavobacteriia</taxon>
        <taxon>Flavobacteriales</taxon>
        <taxon>Flavobacteriaceae</taxon>
        <taxon>Yeosuana</taxon>
    </lineage>
</organism>
<reference evidence="1" key="2">
    <citation type="submission" date="2020-09" db="EMBL/GenBank/DDBJ databases">
        <authorList>
            <person name="Sun Q."/>
            <person name="Ohkuma M."/>
        </authorList>
    </citation>
    <scope>NUCLEOTIDE SEQUENCE</scope>
    <source>
        <strain evidence="1">JCM 12862</strain>
    </source>
</reference>
<keyword evidence="2" id="KW-1185">Reference proteome</keyword>
<sequence>MIVILAISSPKYYEISREIIIDKPVSEVFNYLKYLKNQDHWSPWKKKDPTMSQEFVGTDGEVGFTARWKGNSDVGEGEQEITAIVNNKRMDTELRFYKPWKSTSNAFLVVEDLGKMQTKVAWGFFGKNKFPSSIFMLFFNMEKSVGKDFEEGLSNLKLLLEKK</sequence>
<dbReference type="InterPro" id="IPR023393">
    <property type="entry name" value="START-like_dom_sf"/>
</dbReference>